<dbReference type="Proteomes" id="UP000799766">
    <property type="component" value="Unassembled WGS sequence"/>
</dbReference>
<dbReference type="Gene3D" id="3.40.50.720">
    <property type="entry name" value="NAD(P)-binding Rossmann-like Domain"/>
    <property type="match status" value="1"/>
</dbReference>
<dbReference type="InterPro" id="IPR002328">
    <property type="entry name" value="ADH_Zn_CS"/>
</dbReference>
<feature type="domain" description="Alcohol dehydrogenase-like N-terminal" evidence="7">
    <location>
        <begin position="30"/>
        <end position="132"/>
    </location>
</feature>
<dbReference type="PANTHER" id="PTHR42813:SF2">
    <property type="entry name" value="DEHYDROGENASE, ZINC-CONTAINING, PUTATIVE (AFU_ORTHOLOGUE AFUA_2G02810)-RELATED"/>
    <property type="match status" value="1"/>
</dbReference>
<reference evidence="8" key="1">
    <citation type="journal article" date="2020" name="Stud. Mycol.">
        <title>101 Dothideomycetes genomes: a test case for predicting lifestyles and emergence of pathogens.</title>
        <authorList>
            <person name="Haridas S."/>
            <person name="Albert R."/>
            <person name="Binder M."/>
            <person name="Bloem J."/>
            <person name="Labutti K."/>
            <person name="Salamov A."/>
            <person name="Andreopoulos B."/>
            <person name="Baker S."/>
            <person name="Barry K."/>
            <person name="Bills G."/>
            <person name="Bluhm B."/>
            <person name="Cannon C."/>
            <person name="Castanera R."/>
            <person name="Culley D."/>
            <person name="Daum C."/>
            <person name="Ezra D."/>
            <person name="Gonzalez J."/>
            <person name="Henrissat B."/>
            <person name="Kuo A."/>
            <person name="Liang C."/>
            <person name="Lipzen A."/>
            <person name="Lutzoni F."/>
            <person name="Magnuson J."/>
            <person name="Mondo S."/>
            <person name="Nolan M."/>
            <person name="Ohm R."/>
            <person name="Pangilinan J."/>
            <person name="Park H.-J."/>
            <person name="Ramirez L."/>
            <person name="Alfaro M."/>
            <person name="Sun H."/>
            <person name="Tritt A."/>
            <person name="Yoshinaga Y."/>
            <person name="Zwiers L.-H."/>
            <person name="Turgeon B."/>
            <person name="Goodwin S."/>
            <person name="Spatafora J."/>
            <person name="Crous P."/>
            <person name="Grigoriev I."/>
        </authorList>
    </citation>
    <scope>NUCLEOTIDE SEQUENCE</scope>
    <source>
        <strain evidence="8">ATCC 16933</strain>
    </source>
</reference>
<evidence type="ECO:0000256" key="3">
    <source>
        <dbReference type="ARBA" id="ARBA00022833"/>
    </source>
</evidence>
<evidence type="ECO:0000313" key="8">
    <source>
        <dbReference type="EMBL" id="KAF2455823.1"/>
    </source>
</evidence>
<dbReference type="GO" id="GO:0008270">
    <property type="term" value="F:zinc ion binding"/>
    <property type="evidence" value="ECO:0007669"/>
    <property type="project" value="InterPro"/>
</dbReference>
<keyword evidence="4" id="KW-0560">Oxidoreductase</keyword>
<dbReference type="InterPro" id="IPR013154">
    <property type="entry name" value="ADH-like_N"/>
</dbReference>
<evidence type="ECO:0000313" key="9">
    <source>
        <dbReference type="Proteomes" id="UP000799766"/>
    </source>
</evidence>
<dbReference type="PANTHER" id="PTHR42813">
    <property type="entry name" value="ZINC-TYPE ALCOHOL DEHYDROGENASE-LIKE"/>
    <property type="match status" value="1"/>
</dbReference>
<proteinExistence type="inferred from homology"/>
<dbReference type="SUPFAM" id="SSF51735">
    <property type="entry name" value="NAD(P)-binding Rossmann-fold domains"/>
    <property type="match status" value="1"/>
</dbReference>
<dbReference type="GO" id="GO:0016491">
    <property type="term" value="F:oxidoreductase activity"/>
    <property type="evidence" value="ECO:0007669"/>
    <property type="project" value="UniProtKB-KW"/>
</dbReference>
<comment type="cofactor">
    <cofactor evidence="1 5">
        <name>Zn(2+)</name>
        <dbReference type="ChEBI" id="CHEBI:29105"/>
    </cofactor>
</comment>
<dbReference type="PROSITE" id="PS00059">
    <property type="entry name" value="ADH_ZINC"/>
    <property type="match status" value="1"/>
</dbReference>
<dbReference type="CDD" id="cd08284">
    <property type="entry name" value="FDH_like_2"/>
    <property type="match status" value="1"/>
</dbReference>
<dbReference type="AlphaFoldDB" id="A0A6A6NX37"/>
<dbReference type="InterPro" id="IPR011032">
    <property type="entry name" value="GroES-like_sf"/>
</dbReference>
<keyword evidence="3 5" id="KW-0862">Zinc</keyword>
<accession>A0A6A6NX37</accession>
<keyword evidence="2 5" id="KW-0479">Metal-binding</keyword>
<evidence type="ECO:0000256" key="1">
    <source>
        <dbReference type="ARBA" id="ARBA00001947"/>
    </source>
</evidence>
<protein>
    <submittedName>
        <fullName evidence="8">Chaperonin 10-like protein</fullName>
    </submittedName>
</protein>
<dbReference type="InterPro" id="IPR036291">
    <property type="entry name" value="NAD(P)-bd_dom_sf"/>
</dbReference>
<evidence type="ECO:0000256" key="2">
    <source>
        <dbReference type="ARBA" id="ARBA00022723"/>
    </source>
</evidence>
<gene>
    <name evidence="8" type="ORF">BDY21DRAFT_386736</name>
</gene>
<dbReference type="EMBL" id="MU001685">
    <property type="protein sequence ID" value="KAF2455823.1"/>
    <property type="molecule type" value="Genomic_DNA"/>
</dbReference>
<evidence type="ECO:0000259" key="6">
    <source>
        <dbReference type="Pfam" id="PF00107"/>
    </source>
</evidence>
<dbReference type="InterPro" id="IPR013149">
    <property type="entry name" value="ADH-like_C"/>
</dbReference>
<feature type="domain" description="Alcohol dehydrogenase-like C-terminal" evidence="6">
    <location>
        <begin position="188"/>
        <end position="323"/>
    </location>
</feature>
<dbReference type="Gene3D" id="3.90.180.10">
    <property type="entry name" value="Medium-chain alcohol dehydrogenases, catalytic domain"/>
    <property type="match status" value="1"/>
</dbReference>
<dbReference type="SUPFAM" id="SSF50129">
    <property type="entry name" value="GroES-like"/>
    <property type="match status" value="1"/>
</dbReference>
<evidence type="ECO:0000256" key="4">
    <source>
        <dbReference type="ARBA" id="ARBA00023002"/>
    </source>
</evidence>
<evidence type="ECO:0000259" key="7">
    <source>
        <dbReference type="Pfam" id="PF08240"/>
    </source>
</evidence>
<dbReference type="Pfam" id="PF08240">
    <property type="entry name" value="ADH_N"/>
    <property type="match status" value="1"/>
</dbReference>
<name>A0A6A6NX37_9PEZI</name>
<dbReference type="Pfam" id="PF00107">
    <property type="entry name" value="ADH_zinc_N"/>
    <property type="match status" value="1"/>
</dbReference>
<evidence type="ECO:0000256" key="5">
    <source>
        <dbReference type="RuleBase" id="RU361277"/>
    </source>
</evidence>
<comment type="similarity">
    <text evidence="5">Belongs to the zinc-containing alcohol dehydrogenase family.</text>
</comment>
<sequence>MPSGTMRAVVFKEPHRVEVEQRPIPQIEDPKDVIVKVEYTALCGSELHVFRGHQPSPVGFIMGHEFTGTVEEAGADVMAFKKGDRIVSPFTTACGECFYCTNGFSSRCESVKLFGSAVLEGAQAQYVRVPSAPSTLFPSPPSAAIPAHLQVLLSDIFPTGYFGARTAFSFLPAPSIRDSTCVLLGCGPVGLCALVCALDYAPRRVVAVDGVQARLDRARELGATETLSLDVGRGKEGRDEVVRKVKEWTAGRGADVVIEVVGLSDALRLGFEVLRPWGGISSIGVHNGEIPWTGNEAYGKNLRIHMGRCPVRSIFPEALEQLKKKQHLLGFMADKIMPLTQAVEGYELFDKMKVQKVIFEAQK</sequence>
<dbReference type="OrthoDB" id="442947at2759"/>
<keyword evidence="9" id="KW-1185">Reference proteome</keyword>
<organism evidence="8 9">
    <name type="scientific">Lineolata rhizophorae</name>
    <dbReference type="NCBI Taxonomy" id="578093"/>
    <lineage>
        <taxon>Eukaryota</taxon>
        <taxon>Fungi</taxon>
        <taxon>Dikarya</taxon>
        <taxon>Ascomycota</taxon>
        <taxon>Pezizomycotina</taxon>
        <taxon>Dothideomycetes</taxon>
        <taxon>Dothideomycetes incertae sedis</taxon>
        <taxon>Lineolatales</taxon>
        <taxon>Lineolataceae</taxon>
        <taxon>Lineolata</taxon>
    </lineage>
</organism>